<accession>A0ABY6G1T1</accession>
<dbReference type="RefSeq" id="WP_263594375.1">
    <property type="nucleotide sequence ID" value="NZ_CP107020.1"/>
</dbReference>
<evidence type="ECO:0000313" key="3">
    <source>
        <dbReference type="Proteomes" id="UP001164305"/>
    </source>
</evidence>
<dbReference type="InterPro" id="IPR034660">
    <property type="entry name" value="DinB/YfiT-like"/>
</dbReference>
<sequence length="250" mass="28673">MPEELRRSVAFRGAHFVQCRLDGVVIRDCDVTGLQIVDSLVHDVSVSGDLRHVVVNDVDVTAYVEGELDRRHLERVLVREAETPDACRRLWPHVAELWAGTLRRARQLLEALLQQRVGDEWPFVETQRHLLFCSDAWVGSAVLEEDRPYHPLGYPDSGYPPEKAAELGLTLDARPTLDEVLRAREARAAVVGRVIAELDDDGFRRICGRRPSPEYPDQEYTVGRCLRVVLREEIEHRRYTERDLVALDHR</sequence>
<proteinExistence type="predicted"/>
<dbReference type="SUPFAM" id="SSF109854">
    <property type="entry name" value="DinB/YfiT-like putative metalloenzymes"/>
    <property type="match status" value="1"/>
</dbReference>
<dbReference type="EMBL" id="CP107020">
    <property type="protein sequence ID" value="UYG17166.1"/>
    <property type="molecule type" value="Genomic_DNA"/>
</dbReference>
<evidence type="ECO:0000313" key="2">
    <source>
        <dbReference type="EMBL" id="UYG17166.1"/>
    </source>
</evidence>
<dbReference type="Proteomes" id="UP001164305">
    <property type="component" value="Chromosome"/>
</dbReference>
<feature type="domain" description="DinB-like" evidence="1">
    <location>
        <begin position="96"/>
        <end position="239"/>
    </location>
</feature>
<name>A0ABY6G1T1_9MICO</name>
<organism evidence="2 3">
    <name type="scientific">Brachybacterium huguangmaarense</name>
    <dbReference type="NCBI Taxonomy" id="1652028"/>
    <lineage>
        <taxon>Bacteria</taxon>
        <taxon>Bacillati</taxon>
        <taxon>Actinomycetota</taxon>
        <taxon>Actinomycetes</taxon>
        <taxon>Micrococcales</taxon>
        <taxon>Dermabacteraceae</taxon>
        <taxon>Brachybacterium</taxon>
    </lineage>
</organism>
<dbReference type="InterPro" id="IPR024775">
    <property type="entry name" value="DinB-like"/>
</dbReference>
<protein>
    <submittedName>
        <fullName evidence="2">DinB family protein</fullName>
    </submittedName>
</protein>
<gene>
    <name evidence="2" type="ORF">BRM3_01640</name>
</gene>
<dbReference type="Gene3D" id="1.20.120.450">
    <property type="entry name" value="dinb family like domain"/>
    <property type="match status" value="1"/>
</dbReference>
<evidence type="ECO:0000259" key="1">
    <source>
        <dbReference type="Pfam" id="PF12867"/>
    </source>
</evidence>
<reference evidence="2" key="1">
    <citation type="submission" date="2022-10" db="EMBL/GenBank/DDBJ databases">
        <title>Whole-Genome Sequencing of Brachybacterium huguangmaarense BRM-3, Isolated from Betula schmidtii.</title>
        <authorList>
            <person name="Haam D."/>
        </authorList>
    </citation>
    <scope>NUCLEOTIDE SEQUENCE</scope>
    <source>
        <strain evidence="2">BRM-3</strain>
    </source>
</reference>
<keyword evidence="3" id="KW-1185">Reference proteome</keyword>
<dbReference type="Pfam" id="PF12867">
    <property type="entry name" value="DinB_2"/>
    <property type="match status" value="1"/>
</dbReference>